<dbReference type="AlphaFoldDB" id="A0A084T229"/>
<evidence type="ECO:0000313" key="1">
    <source>
        <dbReference type="EMBL" id="KFA94764.1"/>
    </source>
</evidence>
<dbReference type="Pfam" id="PF14412">
    <property type="entry name" value="AHH"/>
    <property type="match status" value="1"/>
</dbReference>
<sequence length="286" mass="32567">MALRNTQHTWDVEKLPGKHISDGGKGCLNAHLSAYRESDPCSYRGQAYKKALGDSTKYNYPAYSSLCVQEGDKAPSFFMETLRLLSLITPAPKEGQWDLESESTEGKKNFRDSADVPYWHEAHHIVPNGTLQKAITDVGKGQPMEQEIKLMVRAGLLDEGYNLNDMKNMIILPMDRKVALALGLPRHRQTRWLWSHTSYNNHVFFRLKDFFADMKMTAEKCKDRVPQYRKCKKLLEDLSEELYPAIKEAGKTSQQQGESKALDEMSGSYFTKKVKQTLGSSQDTSF</sequence>
<organism evidence="1 2">
    <name type="scientific">Archangium violaceum Cb vi76</name>
    <dbReference type="NCBI Taxonomy" id="1406225"/>
    <lineage>
        <taxon>Bacteria</taxon>
        <taxon>Pseudomonadati</taxon>
        <taxon>Myxococcota</taxon>
        <taxon>Myxococcia</taxon>
        <taxon>Myxococcales</taxon>
        <taxon>Cystobacterineae</taxon>
        <taxon>Archangiaceae</taxon>
        <taxon>Archangium</taxon>
    </lineage>
</organism>
<dbReference type="RefSeq" id="WP_043388659.1">
    <property type="nucleotide sequence ID" value="NZ_JPMI01000004.1"/>
</dbReference>
<gene>
    <name evidence="1" type="ORF">Q664_00910</name>
</gene>
<dbReference type="InterPro" id="IPR032871">
    <property type="entry name" value="AHH_dom_containing"/>
</dbReference>
<dbReference type="EMBL" id="JPMI01000004">
    <property type="protein sequence ID" value="KFA94764.1"/>
    <property type="molecule type" value="Genomic_DNA"/>
</dbReference>
<accession>A0A084T229</accession>
<name>A0A084T229_9BACT</name>
<comment type="caution">
    <text evidence="1">The sequence shown here is derived from an EMBL/GenBank/DDBJ whole genome shotgun (WGS) entry which is preliminary data.</text>
</comment>
<dbReference type="Proteomes" id="UP000028547">
    <property type="component" value="Unassembled WGS sequence"/>
</dbReference>
<reference evidence="1 2" key="1">
    <citation type="submission" date="2014-07" db="EMBL/GenBank/DDBJ databases">
        <title>Draft Genome Sequence of Gephyronic Acid Producer, Cystobacter violaceus Strain Cb vi76.</title>
        <authorList>
            <person name="Stevens D.C."/>
            <person name="Young J."/>
            <person name="Carmichael R."/>
            <person name="Tan J."/>
            <person name="Taylor R.E."/>
        </authorList>
    </citation>
    <scope>NUCLEOTIDE SEQUENCE [LARGE SCALE GENOMIC DNA]</scope>
    <source>
        <strain evidence="1 2">Cb vi76</strain>
    </source>
</reference>
<evidence type="ECO:0000313" key="2">
    <source>
        <dbReference type="Proteomes" id="UP000028547"/>
    </source>
</evidence>
<proteinExistence type="predicted"/>
<protein>
    <submittedName>
        <fullName evidence="1">Uncharacterized protein</fullName>
    </submittedName>
</protein>